<evidence type="ECO:0000313" key="3">
    <source>
        <dbReference type="Proteomes" id="UP000015530"/>
    </source>
</evidence>
<dbReference type="Proteomes" id="UP000015530">
    <property type="component" value="Unassembled WGS sequence"/>
</dbReference>
<evidence type="ECO:0000259" key="1">
    <source>
        <dbReference type="PROSITE" id="PS51782"/>
    </source>
</evidence>
<dbReference type="OrthoDB" id="2107166at2759"/>
<dbReference type="SUPFAM" id="SSF54106">
    <property type="entry name" value="LysM domain"/>
    <property type="match status" value="1"/>
</dbReference>
<sequence>MPRLTYAVFDPLRWPYPQAAEAELKRQSDGQTYGNVGIYFELMETSSIVLYAVAALAGLSEAKRGCRHDKANPGMGWYYIVSGDTLNDIAADFSTTATHLAEINGIANPDSIPADKTIVVPCA</sequence>
<dbReference type="CDD" id="cd00118">
    <property type="entry name" value="LysM"/>
    <property type="match status" value="1"/>
</dbReference>
<accession>T0JSR7</accession>
<evidence type="ECO:0000313" key="2">
    <source>
        <dbReference type="EMBL" id="EQB46157.1"/>
    </source>
</evidence>
<dbReference type="HOGENOM" id="CLU_2015081_0_0_1"/>
<dbReference type="eggNOG" id="ENOG502R6P6">
    <property type="taxonomic scope" value="Eukaryota"/>
</dbReference>
<dbReference type="InterPro" id="IPR018392">
    <property type="entry name" value="LysM"/>
</dbReference>
<dbReference type="SMART" id="SM00257">
    <property type="entry name" value="LysM"/>
    <property type="match status" value="1"/>
</dbReference>
<dbReference type="EMBL" id="AMYD01003519">
    <property type="protein sequence ID" value="EQB46157.1"/>
    <property type="molecule type" value="Genomic_DNA"/>
</dbReference>
<dbReference type="PROSITE" id="PS51782">
    <property type="entry name" value="LYSM"/>
    <property type="match status" value="1"/>
</dbReference>
<proteinExistence type="predicted"/>
<name>T0JSR7_COLGC</name>
<comment type="caution">
    <text evidence="2">The sequence shown here is derived from an EMBL/GenBank/DDBJ whole genome shotgun (WGS) entry which is preliminary data.</text>
</comment>
<dbReference type="OMA" id="CRHDKAN"/>
<dbReference type="InterPro" id="IPR036779">
    <property type="entry name" value="LysM_dom_sf"/>
</dbReference>
<gene>
    <name evidence="2" type="ORF">CGLO_14824</name>
</gene>
<feature type="domain" description="LysM" evidence="1">
    <location>
        <begin position="76"/>
        <end position="120"/>
    </location>
</feature>
<dbReference type="Gene3D" id="3.10.350.10">
    <property type="entry name" value="LysM domain"/>
    <property type="match status" value="1"/>
</dbReference>
<reference evidence="3" key="1">
    <citation type="journal article" date="2013" name="Mol. Plant Microbe Interact.">
        <title>Global aspects of pacC regulation of pathogenicity genes in Colletotrichum gloeosporioides as revealed by transcriptome analysis.</title>
        <authorList>
            <person name="Alkan N."/>
            <person name="Meng X."/>
            <person name="Friedlander G."/>
            <person name="Reuveni E."/>
            <person name="Sukno S."/>
            <person name="Sherman A."/>
            <person name="Thon M."/>
            <person name="Fluhr R."/>
            <person name="Prusky D."/>
        </authorList>
    </citation>
    <scope>NUCLEOTIDE SEQUENCE [LARGE SCALE GENOMIC DNA]</scope>
    <source>
        <strain evidence="3">Cg-14</strain>
    </source>
</reference>
<protein>
    <recommendedName>
        <fullName evidence="1">LysM domain-containing protein</fullName>
    </recommendedName>
</protein>
<organism evidence="2 3">
    <name type="scientific">Colletotrichum gloeosporioides (strain Cg-14)</name>
    <name type="common">Anthracnose fungus</name>
    <name type="synonym">Glomerella cingulata</name>
    <dbReference type="NCBI Taxonomy" id="1237896"/>
    <lineage>
        <taxon>Eukaryota</taxon>
        <taxon>Fungi</taxon>
        <taxon>Dikarya</taxon>
        <taxon>Ascomycota</taxon>
        <taxon>Pezizomycotina</taxon>
        <taxon>Sordariomycetes</taxon>
        <taxon>Hypocreomycetidae</taxon>
        <taxon>Glomerellales</taxon>
        <taxon>Glomerellaceae</taxon>
        <taxon>Colletotrichum</taxon>
        <taxon>Colletotrichum gloeosporioides species complex</taxon>
    </lineage>
</organism>
<dbReference type="Pfam" id="PF01476">
    <property type="entry name" value="LysM"/>
    <property type="match status" value="1"/>
</dbReference>
<dbReference type="AlphaFoldDB" id="T0JSR7"/>